<name>A0A848KSA1_9NOCA</name>
<dbReference type="Gene3D" id="3.90.1150.10">
    <property type="entry name" value="Aspartate Aminotransferase, domain 1"/>
    <property type="match status" value="1"/>
</dbReference>
<dbReference type="Proteomes" id="UP000535543">
    <property type="component" value="Unassembled WGS sequence"/>
</dbReference>
<reference evidence="1 2" key="2">
    <citation type="submission" date="2020-06" db="EMBL/GenBank/DDBJ databases">
        <title>Antribacter stalactiti gen. nov., sp. nov., a new member of the family Nacardiaceae isolated from a cave.</title>
        <authorList>
            <person name="Kim I.S."/>
        </authorList>
    </citation>
    <scope>NUCLEOTIDE SEQUENCE [LARGE SCALE GENOMIC DNA]</scope>
    <source>
        <strain evidence="1 2">YC2-7</strain>
    </source>
</reference>
<sequence length="429" mass="46233">MPTQTQYGLMSPEELAAEHDRQKANYAQLKTEKLTLDLTRGKPSPEQLDLSAGLLSLPGPDDFRAADGTDCRNYGGLTGIAEIRTIFGELLGIPASNLLAANNASLEVMHDNIVYSLFFGNADSERPWVAEPVRKFLCPAPGYDRHFAITESFGFEMLTIPMRHDGPDVHAIEELVATDPAIKGLWAVPTYSNPTGAVYSEEVVRALVSMPTAAPDFRLYWDNAYAVHPLVEEVAPAIDVLGLAAAAGHANRPLVFASTSKITFAGSGVSFFGASDANLKWYQQHSGKQSIGPDKLNQLRHARFFGDADGVRAHMAKHREILAPKFALVREILDDRLGASKVASWTEPKGGYFISLDVLDGTATRTVALAKEAGIALTPAGSAFPYGKDPDDRNIRLAPSFPSLDQLAKAMDGVATCVLVAAAEKLLNT</sequence>
<comment type="caution">
    <text evidence="1">The sequence shown here is derived from an EMBL/GenBank/DDBJ whole genome shotgun (WGS) entry which is preliminary data.</text>
</comment>
<proteinExistence type="predicted"/>
<dbReference type="InterPro" id="IPR015424">
    <property type="entry name" value="PyrdxlP-dep_Trfase"/>
</dbReference>
<dbReference type="PANTHER" id="PTHR43799">
    <property type="entry name" value="AMINOTRANSFERASE, PUTATIVE-RELATED"/>
    <property type="match status" value="1"/>
</dbReference>
<dbReference type="InterPro" id="IPR015421">
    <property type="entry name" value="PyrdxlP-dep_Trfase_major"/>
</dbReference>
<reference evidence="1 2" key="1">
    <citation type="submission" date="2019-05" db="EMBL/GenBank/DDBJ databases">
        <authorList>
            <person name="Lee S.D."/>
        </authorList>
    </citation>
    <scope>NUCLEOTIDE SEQUENCE [LARGE SCALE GENOMIC DNA]</scope>
    <source>
        <strain evidence="1 2">YC2-7</strain>
    </source>
</reference>
<accession>A0A848KSA1</accession>
<dbReference type="InterPro" id="IPR015422">
    <property type="entry name" value="PyrdxlP-dep_Trfase_small"/>
</dbReference>
<keyword evidence="2" id="KW-1185">Reference proteome</keyword>
<dbReference type="InterPro" id="IPR024551">
    <property type="entry name" value="AspAT_Ic"/>
</dbReference>
<keyword evidence="1" id="KW-0032">Aminotransferase</keyword>
<dbReference type="AlphaFoldDB" id="A0A848KSA1"/>
<organism evidence="1 2">
    <name type="scientific">Antrihabitans stalactiti</name>
    <dbReference type="NCBI Taxonomy" id="2584121"/>
    <lineage>
        <taxon>Bacteria</taxon>
        <taxon>Bacillati</taxon>
        <taxon>Actinomycetota</taxon>
        <taxon>Actinomycetes</taxon>
        <taxon>Mycobacteriales</taxon>
        <taxon>Nocardiaceae</taxon>
        <taxon>Antrihabitans</taxon>
    </lineage>
</organism>
<keyword evidence="1" id="KW-0808">Transferase</keyword>
<evidence type="ECO:0000313" key="1">
    <source>
        <dbReference type="EMBL" id="NMN98447.1"/>
    </source>
</evidence>
<dbReference type="CDD" id="cd00609">
    <property type="entry name" value="AAT_like"/>
    <property type="match status" value="1"/>
</dbReference>
<gene>
    <name evidence="1" type="ORF">FGL95_25735</name>
</gene>
<dbReference type="Pfam" id="PF12897">
    <property type="entry name" value="Asp_aminotransf"/>
    <property type="match status" value="1"/>
</dbReference>
<protein>
    <submittedName>
        <fullName evidence="1">Aminotransferase class I/II-fold pyridoxal phosphate-dependent enzyme</fullName>
    </submittedName>
</protein>
<dbReference type="EMBL" id="VCQU01000011">
    <property type="protein sequence ID" value="NMN98447.1"/>
    <property type="molecule type" value="Genomic_DNA"/>
</dbReference>
<evidence type="ECO:0000313" key="2">
    <source>
        <dbReference type="Proteomes" id="UP000535543"/>
    </source>
</evidence>
<dbReference type="PANTHER" id="PTHR43799:SF1">
    <property type="entry name" value="ASPARTATE AMINOTRANSFERASE"/>
    <property type="match status" value="1"/>
</dbReference>
<dbReference type="RefSeq" id="WP_169592802.1">
    <property type="nucleotide sequence ID" value="NZ_VCQU01000011.1"/>
</dbReference>
<dbReference type="SUPFAM" id="SSF53383">
    <property type="entry name" value="PLP-dependent transferases"/>
    <property type="match status" value="1"/>
</dbReference>
<dbReference type="GO" id="GO:0004069">
    <property type="term" value="F:L-aspartate:2-oxoglutarate aminotransferase activity"/>
    <property type="evidence" value="ECO:0007669"/>
    <property type="project" value="InterPro"/>
</dbReference>
<dbReference type="Gene3D" id="3.40.640.10">
    <property type="entry name" value="Type I PLP-dependent aspartate aminotransferase-like (Major domain)"/>
    <property type="match status" value="1"/>
</dbReference>